<proteinExistence type="predicted"/>
<evidence type="ECO:0000313" key="1">
    <source>
        <dbReference type="EMBL" id="CAG5131923.1"/>
    </source>
</evidence>
<keyword evidence="2" id="KW-1185">Reference proteome</keyword>
<sequence length="160" mass="17240">MIDATKLFKEAIQGIDQQDAQFRALRDTDINLNGVKLEIVQGTLEWTDFSQTDSREHCSQVNISKSNSAVADVFKANADVNVIKAKLNTGVVRGINTPLTLPLDRSRGDLIEEFGSAIQIDPSKQQSVPVEVPNSYVAAVRGAVGPKGATAMVCKGKITI</sequence>
<comment type="caution">
    <text evidence="1">The sequence shown here is derived from an EMBL/GenBank/DDBJ whole genome shotgun (WGS) entry which is preliminary data.</text>
</comment>
<evidence type="ECO:0000313" key="2">
    <source>
        <dbReference type="Proteomes" id="UP000678393"/>
    </source>
</evidence>
<name>A0A8S3ZQX2_9EUPU</name>
<gene>
    <name evidence="1" type="ORF">CUNI_LOCUS17481</name>
</gene>
<accession>A0A8S3ZQX2</accession>
<reference evidence="1" key="1">
    <citation type="submission" date="2021-04" db="EMBL/GenBank/DDBJ databases">
        <authorList>
            <consortium name="Molecular Ecology Group"/>
        </authorList>
    </citation>
    <scope>NUCLEOTIDE SEQUENCE</scope>
</reference>
<dbReference type="AlphaFoldDB" id="A0A8S3ZQX2"/>
<organism evidence="1 2">
    <name type="scientific">Candidula unifasciata</name>
    <dbReference type="NCBI Taxonomy" id="100452"/>
    <lineage>
        <taxon>Eukaryota</taxon>
        <taxon>Metazoa</taxon>
        <taxon>Spiralia</taxon>
        <taxon>Lophotrochozoa</taxon>
        <taxon>Mollusca</taxon>
        <taxon>Gastropoda</taxon>
        <taxon>Heterobranchia</taxon>
        <taxon>Euthyneura</taxon>
        <taxon>Panpulmonata</taxon>
        <taxon>Eupulmonata</taxon>
        <taxon>Stylommatophora</taxon>
        <taxon>Helicina</taxon>
        <taxon>Helicoidea</taxon>
        <taxon>Geomitridae</taxon>
        <taxon>Candidula</taxon>
    </lineage>
</organism>
<dbReference type="Proteomes" id="UP000678393">
    <property type="component" value="Unassembled WGS sequence"/>
</dbReference>
<dbReference type="EMBL" id="CAJHNH020004950">
    <property type="protein sequence ID" value="CAG5131923.1"/>
    <property type="molecule type" value="Genomic_DNA"/>
</dbReference>
<protein>
    <submittedName>
        <fullName evidence="1">Uncharacterized protein</fullName>
    </submittedName>
</protein>